<evidence type="ECO:0000313" key="3">
    <source>
        <dbReference type="EMBL" id="MBB4000613.1"/>
    </source>
</evidence>
<dbReference type="PANTHER" id="PTHR30535:SF4">
    <property type="entry name" value="HEMIN-BINDING PERIPLASMIC PROTEIN HMUT"/>
    <property type="match status" value="1"/>
</dbReference>
<dbReference type="PROSITE" id="PS50983">
    <property type="entry name" value="FE_B12_PBP"/>
    <property type="match status" value="1"/>
</dbReference>
<proteinExistence type="predicted"/>
<keyword evidence="1" id="KW-0732">Signal</keyword>
<dbReference type="Gene3D" id="3.40.50.1980">
    <property type="entry name" value="Nitrogenase molybdenum iron protein domain"/>
    <property type="match status" value="2"/>
</dbReference>
<feature type="chain" id="PRO_5031071564" evidence="1">
    <location>
        <begin position="27"/>
        <end position="294"/>
    </location>
</feature>
<feature type="signal peptide" evidence="1">
    <location>
        <begin position="1"/>
        <end position="26"/>
    </location>
</feature>
<dbReference type="InterPro" id="IPR050902">
    <property type="entry name" value="ABC_Transporter_SBP"/>
</dbReference>
<evidence type="ECO:0000256" key="1">
    <source>
        <dbReference type="SAM" id="SignalP"/>
    </source>
</evidence>
<keyword evidence="4" id="KW-1185">Reference proteome</keyword>
<feature type="domain" description="Fe/B12 periplasmic-binding" evidence="2">
    <location>
        <begin position="32"/>
        <end position="285"/>
    </location>
</feature>
<reference evidence="3 4" key="1">
    <citation type="submission" date="2020-08" db="EMBL/GenBank/DDBJ databases">
        <title>Genomic Encyclopedia of Type Strains, Phase IV (KMG-IV): sequencing the most valuable type-strain genomes for metagenomic binning, comparative biology and taxonomic classification.</title>
        <authorList>
            <person name="Goeker M."/>
        </authorList>
    </citation>
    <scope>NUCLEOTIDE SEQUENCE [LARGE SCALE GENOMIC DNA]</scope>
    <source>
        <strain evidence="3 4">DSM 102238</strain>
    </source>
</reference>
<evidence type="ECO:0000259" key="2">
    <source>
        <dbReference type="PROSITE" id="PS50983"/>
    </source>
</evidence>
<comment type="caution">
    <text evidence="3">The sequence shown here is derived from an EMBL/GenBank/DDBJ whole genome shotgun (WGS) entry which is preliminary data.</text>
</comment>
<sequence length="294" mass="30369">MRPFCPAALLTLALVLAGLSAGRAQADELPRRIVSIGGAITEILYALGEGDRVAAVDTTSLHPPEVMATKPNVGYMRALSAEGVLSLSPDLILMDEGAGPPEAVTLIDDAGVPVRHVPTGLTVPSLLDKVRTVASAVGRLVEGEAMATAMAAKFATLETALAEVERRRRVLFILSLADGRPNAAGRGTGADAVIRLAGATNVFDEVEGYKILSSEALAALQPDVILMVDRAGSPLSDPLSVPALAATPAGQAGAVIRMDGLYLLGFGPRTPDAVRDLAARLYPELAEGDGPLVR</sequence>
<protein>
    <submittedName>
        <fullName evidence="3">Iron complex transport system substrate-binding protein</fullName>
    </submittedName>
</protein>
<dbReference type="RefSeq" id="WP_183202551.1">
    <property type="nucleotide sequence ID" value="NZ_JACIEK010000024.1"/>
</dbReference>
<name>A0A7W6H913_9HYPH</name>
<dbReference type="PANTHER" id="PTHR30535">
    <property type="entry name" value="VITAMIN B12-BINDING PROTEIN"/>
    <property type="match status" value="1"/>
</dbReference>
<gene>
    <name evidence="3" type="ORF">GGR04_004493</name>
</gene>
<organism evidence="3 4">
    <name type="scientific">Aureimonas pseudogalii</name>
    <dbReference type="NCBI Taxonomy" id="1744844"/>
    <lineage>
        <taxon>Bacteria</taxon>
        <taxon>Pseudomonadati</taxon>
        <taxon>Pseudomonadota</taxon>
        <taxon>Alphaproteobacteria</taxon>
        <taxon>Hyphomicrobiales</taxon>
        <taxon>Aurantimonadaceae</taxon>
        <taxon>Aureimonas</taxon>
    </lineage>
</organism>
<dbReference type="AlphaFoldDB" id="A0A7W6H913"/>
<dbReference type="EMBL" id="JACIEK010000024">
    <property type="protein sequence ID" value="MBB4000613.1"/>
    <property type="molecule type" value="Genomic_DNA"/>
</dbReference>
<evidence type="ECO:0000313" key="4">
    <source>
        <dbReference type="Proteomes" id="UP000542776"/>
    </source>
</evidence>
<dbReference type="Proteomes" id="UP000542776">
    <property type="component" value="Unassembled WGS sequence"/>
</dbReference>
<dbReference type="Pfam" id="PF01497">
    <property type="entry name" value="Peripla_BP_2"/>
    <property type="match status" value="1"/>
</dbReference>
<dbReference type="SUPFAM" id="SSF53807">
    <property type="entry name" value="Helical backbone' metal receptor"/>
    <property type="match status" value="1"/>
</dbReference>
<accession>A0A7W6H913</accession>
<dbReference type="InterPro" id="IPR002491">
    <property type="entry name" value="ABC_transptr_periplasmic_BD"/>
</dbReference>